<dbReference type="GO" id="GO:0072659">
    <property type="term" value="P:protein localization to plasma membrane"/>
    <property type="evidence" value="ECO:0007669"/>
    <property type="project" value="TreeGrafter"/>
</dbReference>
<accession>A0A166PQ90</accession>
<dbReference type="PANTHER" id="PTHR28165">
    <property type="entry name" value="NON-CLASSICAL EXPORT PROTEIN 2-RELATED"/>
    <property type="match status" value="1"/>
</dbReference>
<reference evidence="7 8" key="1">
    <citation type="submission" date="2015-06" db="EMBL/GenBank/DDBJ databases">
        <title>Survival trade-offs in plant roots during colonization by closely related pathogenic and mutualistic fungi.</title>
        <authorList>
            <person name="Hacquard S."/>
            <person name="Kracher B."/>
            <person name="Hiruma K."/>
            <person name="Weinman A."/>
            <person name="Muench P."/>
            <person name="Garrido Oter R."/>
            <person name="Ver Loren van Themaat E."/>
            <person name="Dallerey J.-F."/>
            <person name="Damm U."/>
            <person name="Henrissat B."/>
            <person name="Lespinet O."/>
            <person name="Thon M."/>
            <person name="Kemen E."/>
            <person name="McHardy A.C."/>
            <person name="Schulze-Lefert P."/>
            <person name="O'Connell R.J."/>
        </authorList>
    </citation>
    <scope>NUCLEOTIDE SEQUENCE [LARGE SCALE GENOMIC DNA]</scope>
    <source>
        <strain evidence="7 8">MAFF 238704</strain>
    </source>
</reference>
<keyword evidence="8" id="KW-1185">Reference proteome</keyword>
<evidence type="ECO:0000256" key="1">
    <source>
        <dbReference type="ARBA" id="ARBA00004141"/>
    </source>
</evidence>
<keyword evidence="2 5" id="KW-0812">Transmembrane</keyword>
<keyword evidence="4 5" id="KW-0472">Membrane</keyword>
<sequence length="182" mass="18960">MMLNLISIGIWALQGIMAIVVLGLSVDLVKGQLLGDAPTTTKYGTFTGGFGLAVATLGLASAFIDAIPALVVMAADALSGVLLLGGGIVFAIGLHGVTCDPQTERESRTLLRNGLINGVTFDGDGEPFPHKDMTAGRLLDNCKKDTADQAMQFVTFGFAIASIVLVFLVWKNGRGSRSGAYV</sequence>
<dbReference type="AlphaFoldDB" id="A0A166PQ90"/>
<feature type="transmembrane region" description="Helical" evidence="5">
    <location>
        <begin position="6"/>
        <end position="29"/>
    </location>
</feature>
<evidence type="ECO:0000256" key="4">
    <source>
        <dbReference type="ARBA" id="ARBA00023136"/>
    </source>
</evidence>
<feature type="domain" description="MARVEL" evidence="6">
    <location>
        <begin position="8"/>
        <end position="165"/>
    </location>
</feature>
<evidence type="ECO:0000256" key="2">
    <source>
        <dbReference type="ARBA" id="ARBA00022692"/>
    </source>
</evidence>
<feature type="transmembrane region" description="Helical" evidence="5">
    <location>
        <begin position="153"/>
        <end position="170"/>
    </location>
</feature>
<dbReference type="GO" id="GO:0070941">
    <property type="term" value="P:eisosome assembly"/>
    <property type="evidence" value="ECO:0007669"/>
    <property type="project" value="TreeGrafter"/>
</dbReference>
<dbReference type="GO" id="GO:0032126">
    <property type="term" value="C:eisosome"/>
    <property type="evidence" value="ECO:0007669"/>
    <property type="project" value="TreeGrafter"/>
</dbReference>
<evidence type="ECO:0000313" key="7">
    <source>
        <dbReference type="EMBL" id="KZL67034.1"/>
    </source>
</evidence>
<dbReference type="Pfam" id="PF01284">
    <property type="entry name" value="MARVEL"/>
    <property type="match status" value="1"/>
</dbReference>
<gene>
    <name evidence="7" type="ORF">CI238_04704</name>
</gene>
<dbReference type="STRING" id="1573173.A0A166PQ90"/>
<evidence type="ECO:0000313" key="8">
    <source>
        <dbReference type="Proteomes" id="UP000076584"/>
    </source>
</evidence>
<feature type="transmembrane region" description="Helical" evidence="5">
    <location>
        <begin position="77"/>
        <end position="98"/>
    </location>
</feature>
<evidence type="ECO:0000259" key="6">
    <source>
        <dbReference type="Pfam" id="PF01284"/>
    </source>
</evidence>
<evidence type="ECO:0000256" key="3">
    <source>
        <dbReference type="ARBA" id="ARBA00022989"/>
    </source>
</evidence>
<dbReference type="EMBL" id="LFIW01002552">
    <property type="protein sequence ID" value="KZL67034.1"/>
    <property type="molecule type" value="Genomic_DNA"/>
</dbReference>
<proteinExistence type="predicted"/>
<name>A0A166PQ90_COLIC</name>
<dbReference type="InterPro" id="IPR052649">
    <property type="entry name" value="NCE102-like"/>
</dbReference>
<dbReference type="InterPro" id="IPR008253">
    <property type="entry name" value="Marvel"/>
</dbReference>
<organism evidence="7 8">
    <name type="scientific">Colletotrichum incanum</name>
    <name type="common">Soybean anthracnose fungus</name>
    <dbReference type="NCBI Taxonomy" id="1573173"/>
    <lineage>
        <taxon>Eukaryota</taxon>
        <taxon>Fungi</taxon>
        <taxon>Dikarya</taxon>
        <taxon>Ascomycota</taxon>
        <taxon>Pezizomycotina</taxon>
        <taxon>Sordariomycetes</taxon>
        <taxon>Hypocreomycetidae</taxon>
        <taxon>Glomerellales</taxon>
        <taxon>Glomerellaceae</taxon>
        <taxon>Colletotrichum</taxon>
        <taxon>Colletotrichum spaethianum species complex</taxon>
    </lineage>
</organism>
<protein>
    <recommendedName>
        <fullName evidence="6">MARVEL domain-containing protein</fullName>
    </recommendedName>
</protein>
<dbReference type="GO" id="GO:0005886">
    <property type="term" value="C:plasma membrane"/>
    <property type="evidence" value="ECO:0007669"/>
    <property type="project" value="TreeGrafter"/>
</dbReference>
<evidence type="ECO:0000256" key="5">
    <source>
        <dbReference type="SAM" id="Phobius"/>
    </source>
</evidence>
<dbReference type="Proteomes" id="UP000076584">
    <property type="component" value="Unassembled WGS sequence"/>
</dbReference>
<keyword evidence="3 5" id="KW-1133">Transmembrane helix</keyword>
<comment type="caution">
    <text evidence="7">The sequence shown here is derived from an EMBL/GenBank/DDBJ whole genome shotgun (WGS) entry which is preliminary data.</text>
</comment>
<feature type="transmembrane region" description="Helical" evidence="5">
    <location>
        <begin position="50"/>
        <end position="71"/>
    </location>
</feature>
<comment type="subcellular location">
    <subcellularLocation>
        <location evidence="1">Membrane</location>
        <topology evidence="1">Multi-pass membrane protein</topology>
    </subcellularLocation>
</comment>
<dbReference type="PANTHER" id="PTHR28165:SF2">
    <property type="entry name" value="MARVEL DOMAIN-CONTAINING PROTEIN"/>
    <property type="match status" value="1"/>
</dbReference>